<evidence type="ECO:0000313" key="9">
    <source>
        <dbReference type="Proteomes" id="UP000198943"/>
    </source>
</evidence>
<dbReference type="Gene3D" id="1.10.10.10">
    <property type="entry name" value="Winged helix-like DNA-binding domain superfamily/Winged helix DNA-binding domain"/>
    <property type="match status" value="1"/>
</dbReference>
<keyword evidence="1 5" id="KW-0678">Repressor</keyword>
<reference evidence="9" key="1">
    <citation type="submission" date="2016-10" db="EMBL/GenBank/DDBJ databases">
        <authorList>
            <person name="Varghese N."/>
            <person name="Submissions S."/>
        </authorList>
    </citation>
    <scope>NUCLEOTIDE SEQUENCE [LARGE SCALE GENOMIC DNA]</scope>
    <source>
        <strain evidence="9">DSM 11005</strain>
    </source>
</reference>
<feature type="domain" description="Winged helix-turn-helix transcription repressor HrcA DNA-binding" evidence="7">
    <location>
        <begin position="2"/>
        <end position="72"/>
    </location>
</feature>
<dbReference type="RefSeq" id="WP_093730642.1">
    <property type="nucleotide sequence ID" value="NZ_FMYW01000010.1"/>
</dbReference>
<dbReference type="SUPFAM" id="SSF55781">
    <property type="entry name" value="GAF domain-like"/>
    <property type="match status" value="1"/>
</dbReference>
<dbReference type="Pfam" id="PF01628">
    <property type="entry name" value="HrcA"/>
    <property type="match status" value="1"/>
</dbReference>
<evidence type="ECO:0000259" key="7">
    <source>
        <dbReference type="Pfam" id="PF03444"/>
    </source>
</evidence>
<evidence type="ECO:0000256" key="5">
    <source>
        <dbReference type="HAMAP-Rule" id="MF_00081"/>
    </source>
</evidence>
<dbReference type="InterPro" id="IPR036390">
    <property type="entry name" value="WH_DNA-bd_sf"/>
</dbReference>
<dbReference type="AlphaFoldDB" id="A0A1G6MNE5"/>
<dbReference type="PANTHER" id="PTHR34824:SF1">
    <property type="entry name" value="HEAT-INDUCIBLE TRANSCRIPTION REPRESSOR HRCA"/>
    <property type="match status" value="1"/>
</dbReference>
<evidence type="ECO:0000256" key="3">
    <source>
        <dbReference type="ARBA" id="ARBA00023016"/>
    </source>
</evidence>
<keyword evidence="4 5" id="KW-0804">Transcription</keyword>
<dbReference type="PIRSF" id="PIRSF005485">
    <property type="entry name" value="HrcA"/>
    <property type="match status" value="1"/>
</dbReference>
<accession>A0A1G6MNE5</accession>
<feature type="domain" description="Heat-inducible transcription repressor HrcA C-terminal" evidence="6">
    <location>
        <begin position="109"/>
        <end position="328"/>
    </location>
</feature>
<evidence type="ECO:0000313" key="8">
    <source>
        <dbReference type="EMBL" id="SDC57001.1"/>
    </source>
</evidence>
<dbReference type="Pfam" id="PF03444">
    <property type="entry name" value="WHD_HrcA"/>
    <property type="match status" value="1"/>
</dbReference>
<organism evidence="8 9">
    <name type="scientific">Succiniclasticum ruminis</name>
    <dbReference type="NCBI Taxonomy" id="40841"/>
    <lineage>
        <taxon>Bacteria</taxon>
        <taxon>Bacillati</taxon>
        <taxon>Bacillota</taxon>
        <taxon>Negativicutes</taxon>
        <taxon>Acidaminococcales</taxon>
        <taxon>Acidaminococcaceae</taxon>
        <taxon>Succiniclasticum</taxon>
    </lineage>
</organism>
<evidence type="ECO:0000256" key="4">
    <source>
        <dbReference type="ARBA" id="ARBA00023163"/>
    </source>
</evidence>
<gene>
    <name evidence="5" type="primary">hrcA</name>
    <name evidence="8" type="ORF">SAMN04487864_11052</name>
</gene>
<dbReference type="InterPro" id="IPR005104">
    <property type="entry name" value="WHTH_HrcA_DNA-bd"/>
</dbReference>
<dbReference type="HAMAP" id="MF_00081">
    <property type="entry name" value="HrcA"/>
    <property type="match status" value="1"/>
</dbReference>
<dbReference type="EMBL" id="FMYW01000010">
    <property type="protein sequence ID" value="SDC57001.1"/>
    <property type="molecule type" value="Genomic_DNA"/>
</dbReference>
<dbReference type="InterPro" id="IPR023120">
    <property type="entry name" value="WHTH_transcript_rep_HrcA_IDD"/>
</dbReference>
<evidence type="ECO:0000259" key="6">
    <source>
        <dbReference type="Pfam" id="PF01628"/>
    </source>
</evidence>
<protein>
    <recommendedName>
        <fullName evidence="5">Heat-inducible transcription repressor HrcA</fullName>
    </recommendedName>
</protein>
<name>A0A1G6MNE5_9FIRM</name>
<evidence type="ECO:0000256" key="1">
    <source>
        <dbReference type="ARBA" id="ARBA00022491"/>
    </source>
</evidence>
<dbReference type="OrthoDB" id="9783139at2"/>
<keyword evidence="9" id="KW-1185">Reference proteome</keyword>
<dbReference type="Gene3D" id="3.30.450.40">
    <property type="match status" value="1"/>
</dbReference>
<sequence length="346" mass="38609">MLNDRKRKILQIIIEDYIETAEPVGSRTIARKHNLGLSPATIRNEMSDLELLGYLEQPHTSAGRVPSAQAYRLYVDSMVDSMKEEPGVLTENDRALINSWYKERIRNMDDIFKSTAKILSRMTQNVSLVLANKKSTARFKYLKFLPLSDTQAIMCIVTDDGAMDNGLIDIPAGMSSAEMDYLSGKMSNLLEGRRLTEITGDLLQEVYSAVSEDEVMLASLKKAISNIAAKNSEQKVFLGGAKQLLNQPEFQDVGRVKNLLGILEEEKVVKDILNAGDDSGLKVTIGSENKFTGIKDCSMVQATYRLNGQIVGTMAVLGPTRMEYRKVIAVMNYLHKYLETILKDPK</sequence>
<comment type="function">
    <text evidence="5">Negative regulator of class I heat shock genes (grpE-dnaK-dnaJ and groELS operons). Prevents heat-shock induction of these operons.</text>
</comment>
<dbReference type="InterPro" id="IPR036388">
    <property type="entry name" value="WH-like_DNA-bd_sf"/>
</dbReference>
<dbReference type="SUPFAM" id="SSF46785">
    <property type="entry name" value="Winged helix' DNA-binding domain"/>
    <property type="match status" value="1"/>
</dbReference>
<dbReference type="NCBIfam" id="TIGR00331">
    <property type="entry name" value="hrcA"/>
    <property type="match status" value="1"/>
</dbReference>
<evidence type="ECO:0000256" key="2">
    <source>
        <dbReference type="ARBA" id="ARBA00023015"/>
    </source>
</evidence>
<dbReference type="Proteomes" id="UP000198943">
    <property type="component" value="Unassembled WGS sequence"/>
</dbReference>
<keyword evidence="2 5" id="KW-0805">Transcription regulation</keyword>
<dbReference type="InterPro" id="IPR021153">
    <property type="entry name" value="HrcA_C"/>
</dbReference>
<dbReference type="GO" id="GO:0045892">
    <property type="term" value="P:negative regulation of DNA-templated transcription"/>
    <property type="evidence" value="ECO:0007669"/>
    <property type="project" value="UniProtKB-UniRule"/>
</dbReference>
<keyword evidence="3 5" id="KW-0346">Stress response</keyword>
<dbReference type="Gene3D" id="3.30.390.60">
    <property type="entry name" value="Heat-inducible transcription repressor hrca homolog, domain 3"/>
    <property type="match status" value="1"/>
</dbReference>
<proteinExistence type="inferred from homology"/>
<dbReference type="PANTHER" id="PTHR34824">
    <property type="entry name" value="HEAT-INDUCIBLE TRANSCRIPTION REPRESSOR HRCA"/>
    <property type="match status" value="1"/>
</dbReference>
<dbReference type="InterPro" id="IPR029016">
    <property type="entry name" value="GAF-like_dom_sf"/>
</dbReference>
<comment type="similarity">
    <text evidence="5">Belongs to the HrcA family.</text>
</comment>
<dbReference type="InterPro" id="IPR002571">
    <property type="entry name" value="HrcA"/>
</dbReference>
<dbReference type="GO" id="GO:0003677">
    <property type="term" value="F:DNA binding"/>
    <property type="evidence" value="ECO:0007669"/>
    <property type="project" value="InterPro"/>
</dbReference>